<evidence type="ECO:0000256" key="1">
    <source>
        <dbReference type="SAM" id="Phobius"/>
    </source>
</evidence>
<dbReference type="InterPro" id="IPR025339">
    <property type="entry name" value="DUF4245"/>
</dbReference>
<evidence type="ECO:0000313" key="3">
    <source>
        <dbReference type="Proteomes" id="UP000306192"/>
    </source>
</evidence>
<comment type="caution">
    <text evidence="2">The sequence shown here is derived from an EMBL/GenBank/DDBJ whole genome shotgun (WGS) entry which is preliminary data.</text>
</comment>
<dbReference type="Pfam" id="PF14030">
    <property type="entry name" value="DUF4245"/>
    <property type="match status" value="1"/>
</dbReference>
<keyword evidence="1" id="KW-1133">Transmembrane helix</keyword>
<dbReference type="OrthoDB" id="4801970at2"/>
<sequence>MSAQKAPRVVAELGRPETYEETAARKAEQSRKYRANKTINNLWLSLIVCVGVVIVIVLLVPRNDSSQLASVDYRSVATSAQAALPVPLAVPDLPSNWSANAAEIRTGIDKTPAWYIGLITPVNTFLGLSQGVNGTDNWLADQVHNTIASGTTTIAGVQWTIYDNRTATRDVGNVNYALTTQSGASTYVLFGNASDGDFRTVATALAANVEAQPATAMVAK</sequence>
<dbReference type="EMBL" id="QYRT01000013">
    <property type="protein sequence ID" value="TIH37143.1"/>
    <property type="molecule type" value="Genomic_DNA"/>
</dbReference>
<gene>
    <name evidence="2" type="ORF">D4765_09015</name>
</gene>
<dbReference type="Proteomes" id="UP000306192">
    <property type="component" value="Unassembled WGS sequence"/>
</dbReference>
<dbReference type="AlphaFoldDB" id="A0A4T2BYW0"/>
<organism evidence="2 3">
    <name type="scientific">Subtercola vilae</name>
    <dbReference type="NCBI Taxonomy" id="2056433"/>
    <lineage>
        <taxon>Bacteria</taxon>
        <taxon>Bacillati</taxon>
        <taxon>Actinomycetota</taxon>
        <taxon>Actinomycetes</taxon>
        <taxon>Micrococcales</taxon>
        <taxon>Microbacteriaceae</taxon>
        <taxon>Subtercola</taxon>
    </lineage>
</organism>
<keyword evidence="1" id="KW-0472">Membrane</keyword>
<keyword evidence="3" id="KW-1185">Reference proteome</keyword>
<reference evidence="2 3" key="1">
    <citation type="journal article" date="2019" name="Microorganisms">
        <title>Systematic Affiliation and Genome Analysis of Subtercola vilae DB165(T) with Particular Emphasis on Cold Adaptation of an Isolate from a High-Altitude Cold Volcano Lake.</title>
        <authorList>
            <person name="Villalobos A.S."/>
            <person name="Wiese J."/>
            <person name="Imhoff J.F."/>
            <person name="Dorador C."/>
            <person name="Keller A."/>
            <person name="Hentschel U."/>
        </authorList>
    </citation>
    <scope>NUCLEOTIDE SEQUENCE [LARGE SCALE GENOMIC DNA]</scope>
    <source>
        <strain evidence="2 3">DB165</strain>
    </source>
</reference>
<protein>
    <submittedName>
        <fullName evidence="2">DUF4245 domain-containing protein</fullName>
    </submittedName>
</protein>
<name>A0A4T2BYW0_9MICO</name>
<evidence type="ECO:0000313" key="2">
    <source>
        <dbReference type="EMBL" id="TIH37143.1"/>
    </source>
</evidence>
<feature type="transmembrane region" description="Helical" evidence="1">
    <location>
        <begin position="41"/>
        <end position="60"/>
    </location>
</feature>
<keyword evidence="1" id="KW-0812">Transmembrane</keyword>
<accession>A0A4T2BYW0</accession>
<dbReference type="RefSeq" id="WP_136641955.1">
    <property type="nucleotide sequence ID" value="NZ_QYRT01000013.1"/>
</dbReference>
<proteinExistence type="predicted"/>